<name>A0A9X0KTC5_PSESX</name>
<sequence length="86" mass="9711">MFMSQLRQALPYEGSYTQASSRLSRNIAPASCDVKLERPAPSESLCTGRFFWQKMLCWACIGLYEAVIRPDMQIIGSAMNMLIMAK</sequence>
<reference evidence="1 2" key="1">
    <citation type="submission" date="2015-09" db="EMBL/GenBank/DDBJ databases">
        <title>Genome announcement of multiple Pseudomonas syringae strains.</title>
        <authorList>
            <person name="Thakur S."/>
            <person name="Wang P.W."/>
            <person name="Gong Y."/>
            <person name="Weir B.S."/>
            <person name="Guttman D.S."/>
        </authorList>
    </citation>
    <scope>NUCLEOTIDE SEQUENCE [LARGE SCALE GENOMIC DNA]</scope>
    <source>
        <strain evidence="1 2">ICMP9757</strain>
    </source>
</reference>
<evidence type="ECO:0000313" key="2">
    <source>
        <dbReference type="Proteomes" id="UP000050345"/>
    </source>
</evidence>
<dbReference type="Proteomes" id="UP000050345">
    <property type="component" value="Unassembled WGS sequence"/>
</dbReference>
<comment type="caution">
    <text evidence="1">The sequence shown here is derived from an EMBL/GenBank/DDBJ whole genome shotgun (WGS) entry which is preliminary data.</text>
</comment>
<accession>A0A9X0KTC5</accession>
<evidence type="ECO:0000313" key="1">
    <source>
        <dbReference type="EMBL" id="KPX04250.1"/>
    </source>
</evidence>
<protein>
    <submittedName>
        <fullName evidence="1">Uncharacterized protein</fullName>
    </submittedName>
</protein>
<proteinExistence type="predicted"/>
<dbReference type="EMBL" id="LJQF01000467">
    <property type="protein sequence ID" value="KPX04250.1"/>
    <property type="molecule type" value="Genomic_DNA"/>
</dbReference>
<gene>
    <name evidence="1" type="ORF">ALO73_200207</name>
</gene>
<organism evidence="1 2">
    <name type="scientific">Pseudomonas syringae pv. daphniphylli</name>
    <dbReference type="NCBI Taxonomy" id="264455"/>
    <lineage>
        <taxon>Bacteria</taxon>
        <taxon>Pseudomonadati</taxon>
        <taxon>Pseudomonadota</taxon>
        <taxon>Gammaproteobacteria</taxon>
        <taxon>Pseudomonadales</taxon>
        <taxon>Pseudomonadaceae</taxon>
        <taxon>Pseudomonas</taxon>
        <taxon>Pseudomonas syringae</taxon>
    </lineage>
</organism>
<dbReference type="AlphaFoldDB" id="A0A9X0KTC5"/>